<accession>A0A179FNW9</accession>
<evidence type="ECO:0000256" key="4">
    <source>
        <dbReference type="ARBA" id="ARBA00022857"/>
    </source>
</evidence>
<dbReference type="Gene3D" id="3.50.50.60">
    <property type="entry name" value="FAD/NAD(P)-binding domain"/>
    <property type="match status" value="2"/>
</dbReference>
<keyword evidence="3" id="KW-0274">FAD</keyword>
<comment type="caution">
    <text evidence="6">The sequence shown here is derived from an EMBL/GenBank/DDBJ whole genome shotgun (WGS) entry which is preliminary data.</text>
</comment>
<comment type="similarity">
    <text evidence="1">Belongs to the FMO family.</text>
</comment>
<evidence type="ECO:0000256" key="1">
    <source>
        <dbReference type="ARBA" id="ARBA00009183"/>
    </source>
</evidence>
<evidence type="ECO:0000313" key="6">
    <source>
        <dbReference type="EMBL" id="OAQ67292.1"/>
    </source>
</evidence>
<dbReference type="GO" id="GO:0050661">
    <property type="term" value="F:NADP binding"/>
    <property type="evidence" value="ECO:0007669"/>
    <property type="project" value="InterPro"/>
</dbReference>
<keyword evidence="4" id="KW-0521">NADP</keyword>
<keyword evidence="5" id="KW-0560">Oxidoreductase</keyword>
<keyword evidence="7" id="KW-1185">Reference proteome</keyword>
<dbReference type="Pfam" id="PF00743">
    <property type="entry name" value="FMO-like"/>
    <property type="match status" value="2"/>
</dbReference>
<dbReference type="RefSeq" id="XP_018144379.1">
    <property type="nucleotide sequence ID" value="XM_018287379.1"/>
</dbReference>
<dbReference type="Proteomes" id="UP000078397">
    <property type="component" value="Unassembled WGS sequence"/>
</dbReference>
<sequence>MPATAIKRVAVIGAGPAGAITVDALAKENVFDLIRVFERRERPGGCWVGDTSPPPTISDVKSLADRTADAPIGIPDKVPASTAKSDRPRFTESSVYPYLETNISHLPMEFSQEPFPVEISERSKALYGKASPFRHWEVVRRYITSLYERNGYEDWVSFNTTVERVEKIGSEWKITLRKEGKQSDYWWVEWFDAVLVASGHYSVPYIPDIEGLEQFEKARPGSVLHSKHFRGKDKFKNKRVVVVGASVSAADIAFDLTDTATTPIHAINIGHSLNGYFGGEAFNHPKIEKLPSIARISPDRTVHLINGTTIPNVDYIIFGTGYSWTLPFLPQVPVRNNRVPDLWQHIVWQHDPTLLFVGAVHAGLTFKVFEWQAVYAARLLANRAAKLPSLLEMRQWEEDRISKRGDGAKFSLVFPDFEDYFETLRGLAGECEDGGRKLPRFRREWFREFLNGHELRRNMWRRINNEARGGVVKARI</sequence>
<dbReference type="InterPro" id="IPR036188">
    <property type="entry name" value="FAD/NAD-bd_sf"/>
</dbReference>
<proteinExistence type="inferred from homology"/>
<gene>
    <name evidence="6" type="ORF">VFPPC_08722</name>
</gene>
<dbReference type="GeneID" id="28851373"/>
<protein>
    <submittedName>
        <fullName evidence="6">Dimethylaniline monooxygenase</fullName>
    </submittedName>
</protein>
<evidence type="ECO:0000256" key="5">
    <source>
        <dbReference type="ARBA" id="ARBA00023002"/>
    </source>
</evidence>
<dbReference type="InterPro" id="IPR020946">
    <property type="entry name" value="Flavin_mOase-like"/>
</dbReference>
<dbReference type="GO" id="GO:0050660">
    <property type="term" value="F:flavin adenine dinucleotide binding"/>
    <property type="evidence" value="ECO:0007669"/>
    <property type="project" value="InterPro"/>
</dbReference>
<evidence type="ECO:0000256" key="2">
    <source>
        <dbReference type="ARBA" id="ARBA00022630"/>
    </source>
</evidence>
<dbReference type="InterPro" id="IPR000960">
    <property type="entry name" value="Flavin_mOase"/>
</dbReference>
<dbReference type="AlphaFoldDB" id="A0A179FNW9"/>
<dbReference type="OrthoDB" id="66881at2759"/>
<dbReference type="GO" id="GO:0004499">
    <property type="term" value="F:N,N-dimethylaniline monooxygenase activity"/>
    <property type="evidence" value="ECO:0007669"/>
    <property type="project" value="InterPro"/>
</dbReference>
<dbReference type="PRINTS" id="PR00419">
    <property type="entry name" value="ADXRDTASE"/>
</dbReference>
<reference evidence="6 7" key="1">
    <citation type="journal article" date="2016" name="PLoS Pathog.">
        <title>Biosynthesis of antibiotic leucinostatins in bio-control fungus Purpureocillium lilacinum and their inhibition on phytophthora revealed by genome mining.</title>
        <authorList>
            <person name="Wang G."/>
            <person name="Liu Z."/>
            <person name="Lin R."/>
            <person name="Li E."/>
            <person name="Mao Z."/>
            <person name="Ling J."/>
            <person name="Yang Y."/>
            <person name="Yin W.B."/>
            <person name="Xie B."/>
        </authorList>
    </citation>
    <scope>NUCLEOTIDE SEQUENCE [LARGE SCALE GENOMIC DNA]</scope>
    <source>
        <strain evidence="6">170</strain>
    </source>
</reference>
<dbReference type="PIRSF" id="PIRSF000332">
    <property type="entry name" value="FMO"/>
    <property type="match status" value="1"/>
</dbReference>
<name>A0A179FNW9_METCM</name>
<evidence type="ECO:0000313" key="7">
    <source>
        <dbReference type="Proteomes" id="UP000078397"/>
    </source>
</evidence>
<organism evidence="6 7">
    <name type="scientific">Pochonia chlamydosporia 170</name>
    <dbReference type="NCBI Taxonomy" id="1380566"/>
    <lineage>
        <taxon>Eukaryota</taxon>
        <taxon>Fungi</taxon>
        <taxon>Dikarya</taxon>
        <taxon>Ascomycota</taxon>
        <taxon>Pezizomycotina</taxon>
        <taxon>Sordariomycetes</taxon>
        <taxon>Hypocreomycetidae</taxon>
        <taxon>Hypocreales</taxon>
        <taxon>Clavicipitaceae</taxon>
        <taxon>Pochonia</taxon>
    </lineage>
</organism>
<dbReference type="PANTHER" id="PTHR23023">
    <property type="entry name" value="DIMETHYLANILINE MONOOXYGENASE"/>
    <property type="match status" value="1"/>
</dbReference>
<dbReference type="SUPFAM" id="SSF51905">
    <property type="entry name" value="FAD/NAD(P)-binding domain"/>
    <property type="match status" value="2"/>
</dbReference>
<evidence type="ECO:0000256" key="3">
    <source>
        <dbReference type="ARBA" id="ARBA00022827"/>
    </source>
</evidence>
<keyword evidence="6" id="KW-0503">Monooxygenase</keyword>
<dbReference type="Pfam" id="PF13450">
    <property type="entry name" value="NAD_binding_8"/>
    <property type="match status" value="1"/>
</dbReference>
<keyword evidence="2" id="KW-0285">Flavoprotein</keyword>
<dbReference type="KEGG" id="pchm:VFPPC_08722"/>
<dbReference type="InterPro" id="IPR050346">
    <property type="entry name" value="FMO-like"/>
</dbReference>
<dbReference type="EMBL" id="LSBJ02000004">
    <property type="protein sequence ID" value="OAQ67292.1"/>
    <property type="molecule type" value="Genomic_DNA"/>
</dbReference>